<comment type="catalytic activity">
    <reaction evidence="7">
        <text>1D-myo-inositol 1,3,4,6-tetrakisphosphate + ATP = 1D-myo-inositol 1,3,4,5,6-pentakisphosphate + ADP + H(+)</text>
        <dbReference type="Rhea" id="RHEA:12717"/>
        <dbReference type="ChEBI" id="CHEBI:15378"/>
        <dbReference type="ChEBI" id="CHEBI:30616"/>
        <dbReference type="ChEBI" id="CHEBI:57660"/>
        <dbReference type="ChEBI" id="CHEBI:57733"/>
        <dbReference type="ChEBI" id="CHEBI:456216"/>
        <dbReference type="EC" id="2.7.1.140"/>
    </reaction>
</comment>
<comment type="caution">
    <text evidence="9">The sequence shown here is derived from an EMBL/GenBank/DDBJ whole genome shotgun (WGS) entry which is preliminary data.</text>
</comment>
<evidence type="ECO:0000256" key="3">
    <source>
        <dbReference type="ARBA" id="ARBA00022741"/>
    </source>
</evidence>
<dbReference type="SUPFAM" id="SSF56104">
    <property type="entry name" value="SAICAR synthase-like"/>
    <property type="match status" value="1"/>
</dbReference>
<dbReference type="EMBL" id="JAKKPZ010000011">
    <property type="protein sequence ID" value="KAI1715436.1"/>
    <property type="molecule type" value="Genomic_DNA"/>
</dbReference>
<dbReference type="PANTHER" id="PTHR12400">
    <property type="entry name" value="INOSITOL POLYPHOSPHATE KINASE"/>
    <property type="match status" value="1"/>
</dbReference>
<evidence type="ECO:0000256" key="6">
    <source>
        <dbReference type="ARBA" id="ARBA00036164"/>
    </source>
</evidence>
<proteinExistence type="inferred from homology"/>
<dbReference type="EC" id="2.7.-.-" evidence="8"/>
<dbReference type="GO" id="GO:0005524">
    <property type="term" value="F:ATP binding"/>
    <property type="evidence" value="ECO:0007669"/>
    <property type="project" value="UniProtKB-KW"/>
</dbReference>
<dbReference type="GO" id="GO:0008440">
    <property type="term" value="F:inositol-1,4,5-trisphosphate 3-kinase activity"/>
    <property type="evidence" value="ECO:0007669"/>
    <property type="project" value="TreeGrafter"/>
</dbReference>
<dbReference type="Pfam" id="PF03770">
    <property type="entry name" value="IPK"/>
    <property type="match status" value="1"/>
</dbReference>
<keyword evidence="10" id="KW-1185">Reference proteome</keyword>
<keyword evidence="2 8" id="KW-0808">Transferase</keyword>
<organism evidence="9 10">
    <name type="scientific">Ditylenchus destructor</name>
    <dbReference type="NCBI Taxonomy" id="166010"/>
    <lineage>
        <taxon>Eukaryota</taxon>
        <taxon>Metazoa</taxon>
        <taxon>Ecdysozoa</taxon>
        <taxon>Nematoda</taxon>
        <taxon>Chromadorea</taxon>
        <taxon>Rhabditida</taxon>
        <taxon>Tylenchina</taxon>
        <taxon>Tylenchomorpha</taxon>
        <taxon>Sphaerularioidea</taxon>
        <taxon>Anguinidae</taxon>
        <taxon>Anguininae</taxon>
        <taxon>Ditylenchus</taxon>
    </lineage>
</organism>
<keyword evidence="3" id="KW-0547">Nucleotide-binding</keyword>
<comment type="catalytic activity">
    <reaction evidence="6">
        <text>1D-myo-inositol 1,4,5-trisphosphate + 2 ATP = 1D-myo-inositol 1,3,4,5,6-pentakisphosphate + 2 ADP + 2 H(+)</text>
        <dbReference type="Rhea" id="RHEA:32359"/>
        <dbReference type="ChEBI" id="CHEBI:15378"/>
        <dbReference type="ChEBI" id="CHEBI:30616"/>
        <dbReference type="ChEBI" id="CHEBI:57733"/>
        <dbReference type="ChEBI" id="CHEBI:203600"/>
        <dbReference type="ChEBI" id="CHEBI:456216"/>
        <dbReference type="EC" id="2.7.1.151"/>
    </reaction>
</comment>
<accession>A0AAD4N3I9</accession>
<dbReference type="InterPro" id="IPR038286">
    <property type="entry name" value="IPK_sf"/>
</dbReference>
<protein>
    <recommendedName>
        <fullName evidence="8">Kinase</fullName>
        <ecNumber evidence="8">2.7.-.-</ecNumber>
    </recommendedName>
</protein>
<dbReference type="GO" id="GO:0005737">
    <property type="term" value="C:cytoplasm"/>
    <property type="evidence" value="ECO:0007669"/>
    <property type="project" value="TreeGrafter"/>
</dbReference>
<keyword evidence="5" id="KW-0067">ATP-binding</keyword>
<comment type="similarity">
    <text evidence="1 8">Belongs to the inositol phosphokinase (IPK) family.</text>
</comment>
<dbReference type="GO" id="GO:0051765">
    <property type="term" value="F:inositol tetrakisphosphate kinase activity"/>
    <property type="evidence" value="ECO:0007669"/>
    <property type="project" value="TreeGrafter"/>
</dbReference>
<dbReference type="Proteomes" id="UP001201812">
    <property type="component" value="Unassembled WGS sequence"/>
</dbReference>
<evidence type="ECO:0000313" key="10">
    <source>
        <dbReference type="Proteomes" id="UP001201812"/>
    </source>
</evidence>
<evidence type="ECO:0000256" key="7">
    <source>
        <dbReference type="ARBA" id="ARBA00036525"/>
    </source>
</evidence>
<evidence type="ECO:0000256" key="5">
    <source>
        <dbReference type="ARBA" id="ARBA00022840"/>
    </source>
</evidence>
<evidence type="ECO:0000256" key="2">
    <source>
        <dbReference type="ARBA" id="ARBA00022679"/>
    </source>
</evidence>
<evidence type="ECO:0000256" key="4">
    <source>
        <dbReference type="ARBA" id="ARBA00022777"/>
    </source>
</evidence>
<dbReference type="AlphaFoldDB" id="A0AAD4N3I9"/>
<dbReference type="Gene3D" id="3.30.470.160">
    <property type="entry name" value="Inositol polyphosphate kinase"/>
    <property type="match status" value="1"/>
</dbReference>
<evidence type="ECO:0000256" key="1">
    <source>
        <dbReference type="ARBA" id="ARBA00007374"/>
    </source>
</evidence>
<dbReference type="GO" id="GO:0032958">
    <property type="term" value="P:inositol phosphate biosynthetic process"/>
    <property type="evidence" value="ECO:0007669"/>
    <property type="project" value="InterPro"/>
</dbReference>
<dbReference type="PANTHER" id="PTHR12400:SF51">
    <property type="entry name" value="INOSITOL POLYPHOSPHATE MULTIKINASE"/>
    <property type="match status" value="1"/>
</dbReference>
<dbReference type="GO" id="GO:0005634">
    <property type="term" value="C:nucleus"/>
    <property type="evidence" value="ECO:0007669"/>
    <property type="project" value="TreeGrafter"/>
</dbReference>
<name>A0AAD4N3I9_9BILA</name>
<sequence length="302" mass="35070">MDINDKLPENLEWYKDQIAGHHPSVIRNGLRQIGIIKERGSILILKLVQEGVRGEREVALYEKCKAEGSELNGNASKKSLVYELRQFLPHYYGRRHIRIGTKVNEFIELEDISSPFKKPCIMDIKVGRITYDPEATEAKKLAETTRAPSQAIIGFRVLGYRVHSDISGKEFMTKDRVWGRQLKENEIQGAFEEYLQMRESNDDKIKIIDQFMIHLEKLCRWFETQEIAHFYASSLLLVYEGHSKLKPNVDLRMIDFSHVFMVESGKDQNYLYGLNNVCKTLTDIRNGLDTLNKSHNYLIDTQ</sequence>
<keyword evidence="4 8" id="KW-0418">Kinase</keyword>
<gene>
    <name evidence="9" type="ORF">DdX_07751</name>
</gene>
<evidence type="ECO:0000313" key="9">
    <source>
        <dbReference type="EMBL" id="KAI1715436.1"/>
    </source>
</evidence>
<reference evidence="9" key="1">
    <citation type="submission" date="2022-01" db="EMBL/GenBank/DDBJ databases">
        <title>Genome Sequence Resource for Two Populations of Ditylenchus destructor, the Migratory Endoparasitic Phytonematode.</title>
        <authorList>
            <person name="Zhang H."/>
            <person name="Lin R."/>
            <person name="Xie B."/>
        </authorList>
    </citation>
    <scope>NUCLEOTIDE SEQUENCE</scope>
    <source>
        <strain evidence="9">BazhouSP</strain>
    </source>
</reference>
<dbReference type="InterPro" id="IPR005522">
    <property type="entry name" value="IPK"/>
</dbReference>
<evidence type="ECO:0000256" key="8">
    <source>
        <dbReference type="RuleBase" id="RU363090"/>
    </source>
</evidence>